<name>A0ABW9UWS0_9SPHN</name>
<comment type="caution">
    <text evidence="2">The sequence shown here is derived from an EMBL/GenBank/DDBJ whole genome shotgun (WGS) entry which is preliminary data.</text>
</comment>
<dbReference type="InterPro" id="IPR027450">
    <property type="entry name" value="AlkB-like"/>
</dbReference>
<accession>A0ABW9UWS0</accession>
<evidence type="ECO:0000313" key="2">
    <source>
        <dbReference type="EMBL" id="MXO69296.1"/>
    </source>
</evidence>
<evidence type="ECO:0000259" key="1">
    <source>
        <dbReference type="PROSITE" id="PS51471"/>
    </source>
</evidence>
<dbReference type="EMBL" id="WTYO01000004">
    <property type="protein sequence ID" value="MXO69296.1"/>
    <property type="molecule type" value="Genomic_DNA"/>
</dbReference>
<dbReference type="PROSITE" id="PS51471">
    <property type="entry name" value="FE2OG_OXY"/>
    <property type="match status" value="1"/>
</dbReference>
<organism evidence="2 3">
    <name type="scientific">Pelagerythrobacter marinus</name>
    <dbReference type="NCBI Taxonomy" id="538382"/>
    <lineage>
        <taxon>Bacteria</taxon>
        <taxon>Pseudomonadati</taxon>
        <taxon>Pseudomonadota</taxon>
        <taxon>Alphaproteobacteria</taxon>
        <taxon>Sphingomonadales</taxon>
        <taxon>Erythrobacteraceae</taxon>
        <taxon>Pelagerythrobacter</taxon>
    </lineage>
</organism>
<dbReference type="PANTHER" id="PTHR12463:SF1">
    <property type="entry name" value="2-OXOGLUTARATE AND FE-DEPENDENT OXYGENASE FAMILY PROTEIN"/>
    <property type="match status" value="1"/>
</dbReference>
<keyword evidence="2" id="KW-0223">Dioxygenase</keyword>
<dbReference type="PANTHER" id="PTHR12463">
    <property type="entry name" value="OXYGENASE-RELATED"/>
    <property type="match status" value="1"/>
</dbReference>
<reference evidence="2 3" key="1">
    <citation type="submission" date="2019-12" db="EMBL/GenBank/DDBJ databases">
        <title>Genomic-based taxomic classification of the family Erythrobacteraceae.</title>
        <authorList>
            <person name="Xu L."/>
        </authorList>
    </citation>
    <scope>NUCLEOTIDE SEQUENCE [LARGE SCALE GENOMIC DNA]</scope>
    <source>
        <strain evidence="2 3">H32</strain>
    </source>
</reference>
<dbReference type="InterPro" id="IPR005123">
    <property type="entry name" value="Oxoglu/Fe-dep_dioxygenase_dom"/>
</dbReference>
<gene>
    <name evidence="2" type="ORF">GRI72_10710</name>
</gene>
<dbReference type="Proteomes" id="UP000444401">
    <property type="component" value="Unassembled WGS sequence"/>
</dbReference>
<sequence length="187" mass="20921">MPRQIDLFASSPAVPGLRLVEDAVDRAAERALERRIDAAPLEPFRFGQWRGKRLTASYGSGYDYQRGRLAPAPPLPGWLTDARDALAPQVGRAAGDFVQGLVIRYDPGAGIGWHRDRPQYGEVIGLSLSAPAVLRLRRRTAQGFERRRVELPPRSLYLLSGEVRAQWEHSIAPMEATRRSVTLRTLR</sequence>
<dbReference type="Gene3D" id="2.60.120.590">
    <property type="entry name" value="Alpha-ketoglutarate-dependent dioxygenase AlkB-like"/>
    <property type="match status" value="1"/>
</dbReference>
<dbReference type="SUPFAM" id="SSF51197">
    <property type="entry name" value="Clavaminate synthase-like"/>
    <property type="match status" value="1"/>
</dbReference>
<protein>
    <submittedName>
        <fullName evidence="2">Alpha-ketoglutarate-dependent dioxygenase AlkB</fullName>
    </submittedName>
</protein>
<dbReference type="GO" id="GO:0051213">
    <property type="term" value="F:dioxygenase activity"/>
    <property type="evidence" value="ECO:0007669"/>
    <property type="project" value="UniProtKB-KW"/>
</dbReference>
<dbReference type="RefSeq" id="WP_160733912.1">
    <property type="nucleotide sequence ID" value="NZ_WTYO01000004.1"/>
</dbReference>
<keyword evidence="2" id="KW-0560">Oxidoreductase</keyword>
<feature type="domain" description="Fe2OG dioxygenase" evidence="1">
    <location>
        <begin position="96"/>
        <end position="187"/>
    </location>
</feature>
<dbReference type="Pfam" id="PF13532">
    <property type="entry name" value="2OG-FeII_Oxy_2"/>
    <property type="match status" value="1"/>
</dbReference>
<proteinExistence type="predicted"/>
<evidence type="ECO:0000313" key="3">
    <source>
        <dbReference type="Proteomes" id="UP000444401"/>
    </source>
</evidence>
<dbReference type="InterPro" id="IPR037151">
    <property type="entry name" value="AlkB-like_sf"/>
</dbReference>
<dbReference type="InterPro" id="IPR032857">
    <property type="entry name" value="ALKBH4"/>
</dbReference>
<keyword evidence="3" id="KW-1185">Reference proteome</keyword>